<organism evidence="1 2">
    <name type="scientific">Drosophila gunungcola</name>
    <name type="common">fruit fly</name>
    <dbReference type="NCBI Taxonomy" id="103775"/>
    <lineage>
        <taxon>Eukaryota</taxon>
        <taxon>Metazoa</taxon>
        <taxon>Ecdysozoa</taxon>
        <taxon>Arthropoda</taxon>
        <taxon>Hexapoda</taxon>
        <taxon>Insecta</taxon>
        <taxon>Pterygota</taxon>
        <taxon>Neoptera</taxon>
        <taxon>Endopterygota</taxon>
        <taxon>Diptera</taxon>
        <taxon>Brachycera</taxon>
        <taxon>Muscomorpha</taxon>
        <taxon>Ephydroidea</taxon>
        <taxon>Drosophilidae</taxon>
        <taxon>Drosophila</taxon>
        <taxon>Sophophora</taxon>
    </lineage>
</organism>
<gene>
    <name evidence="1" type="ORF">M5D96_010788</name>
</gene>
<evidence type="ECO:0000313" key="1">
    <source>
        <dbReference type="EMBL" id="KAI8036482.1"/>
    </source>
</evidence>
<dbReference type="AlphaFoldDB" id="A0A9Q0BL40"/>
<accession>A0A9Q0BL40</accession>
<evidence type="ECO:0000313" key="2">
    <source>
        <dbReference type="Proteomes" id="UP001059596"/>
    </source>
</evidence>
<name>A0A9Q0BL40_9MUSC</name>
<dbReference type="EMBL" id="JAMKOV010000019">
    <property type="protein sequence ID" value="KAI8036482.1"/>
    <property type="molecule type" value="Genomic_DNA"/>
</dbReference>
<protein>
    <submittedName>
        <fullName evidence="1">Uncharacterized protein</fullName>
    </submittedName>
</protein>
<keyword evidence="2" id="KW-1185">Reference proteome</keyword>
<sequence>MVVSAPAAPNLANHRRFLGRNHGLCHAGRELACTRVGLVGFWNGSEQAGRDFTIATRAPKVNAVLPP</sequence>
<comment type="caution">
    <text evidence="1">The sequence shown here is derived from an EMBL/GenBank/DDBJ whole genome shotgun (WGS) entry which is preliminary data.</text>
</comment>
<dbReference type="Proteomes" id="UP001059596">
    <property type="component" value="Unassembled WGS sequence"/>
</dbReference>
<proteinExistence type="predicted"/>
<reference evidence="1" key="1">
    <citation type="journal article" date="2023" name="Genome Biol. Evol.">
        <title>Long-read-based Genome Assembly of Drosophila gunungcola Reveals Fewer Chemosensory Genes in Flower-breeding Species.</title>
        <authorList>
            <person name="Negi A."/>
            <person name="Liao B.Y."/>
            <person name="Yeh S.D."/>
        </authorList>
    </citation>
    <scope>NUCLEOTIDE SEQUENCE</scope>
    <source>
        <strain evidence="1">Sukarami</strain>
    </source>
</reference>